<feature type="compositionally biased region" description="Polar residues" evidence="1">
    <location>
        <begin position="8"/>
        <end position="17"/>
    </location>
</feature>
<gene>
    <name evidence="3" type="ORF">CSOL1703_00006624</name>
</gene>
<evidence type="ECO:0000313" key="3">
    <source>
        <dbReference type="EMBL" id="CAH0056678.1"/>
    </source>
</evidence>
<evidence type="ECO:0000256" key="2">
    <source>
        <dbReference type="SAM" id="Phobius"/>
    </source>
</evidence>
<reference evidence="3" key="1">
    <citation type="submission" date="2021-10" db="EMBL/GenBank/DDBJ databases">
        <authorList>
            <person name="Piombo E."/>
        </authorList>
    </citation>
    <scope>NUCLEOTIDE SEQUENCE</scope>
</reference>
<name>A0A9P0ERD9_9HYPO</name>
<dbReference type="OrthoDB" id="5353066at2759"/>
<keyword evidence="2" id="KW-0472">Membrane</keyword>
<keyword evidence="2" id="KW-0812">Transmembrane</keyword>
<evidence type="ECO:0000256" key="1">
    <source>
        <dbReference type="SAM" id="MobiDB-lite"/>
    </source>
</evidence>
<feature type="region of interest" description="Disordered" evidence="1">
    <location>
        <begin position="1"/>
        <end position="29"/>
    </location>
</feature>
<accession>A0A9P0ERD9</accession>
<comment type="caution">
    <text evidence="3">The sequence shown here is derived from an EMBL/GenBank/DDBJ whole genome shotgun (WGS) entry which is preliminary data.</text>
</comment>
<keyword evidence="2" id="KW-1133">Transmembrane helix</keyword>
<evidence type="ECO:0000313" key="4">
    <source>
        <dbReference type="Proteomes" id="UP000775872"/>
    </source>
</evidence>
<dbReference type="Proteomes" id="UP000775872">
    <property type="component" value="Unassembled WGS sequence"/>
</dbReference>
<keyword evidence="4" id="KW-1185">Reference proteome</keyword>
<protein>
    <submittedName>
        <fullName evidence="3">Uncharacterized protein</fullName>
    </submittedName>
</protein>
<feature type="transmembrane region" description="Helical" evidence="2">
    <location>
        <begin position="111"/>
        <end position="134"/>
    </location>
</feature>
<organism evidence="3 4">
    <name type="scientific">Clonostachys solani</name>
    <dbReference type="NCBI Taxonomy" id="160281"/>
    <lineage>
        <taxon>Eukaryota</taxon>
        <taxon>Fungi</taxon>
        <taxon>Dikarya</taxon>
        <taxon>Ascomycota</taxon>
        <taxon>Pezizomycotina</taxon>
        <taxon>Sordariomycetes</taxon>
        <taxon>Hypocreomycetidae</taxon>
        <taxon>Hypocreales</taxon>
        <taxon>Bionectriaceae</taxon>
        <taxon>Clonostachys</taxon>
    </lineage>
</organism>
<sequence>MQRRSKTRTPLSETSTRLPGFDSPSARRGLQMSRKSLYRGGPYDSWSILAGGMPSFQGFRGENDHHRTNLPGCYKEHSLTWSDGVPTSYFRGTVPSDTHFPDISAEKGKGFFLVVMVLTIFFPPVGVLALWGVFDSTISWCTHGELSVFTVDQRGTLKQQLVVEAILYPVLIIALAVSYSLAG</sequence>
<dbReference type="AlphaFoldDB" id="A0A9P0ERD9"/>
<feature type="transmembrane region" description="Helical" evidence="2">
    <location>
        <begin position="165"/>
        <end position="182"/>
    </location>
</feature>
<dbReference type="EMBL" id="CABFOC020000063">
    <property type="protein sequence ID" value="CAH0056678.1"/>
    <property type="molecule type" value="Genomic_DNA"/>
</dbReference>
<proteinExistence type="predicted"/>